<keyword evidence="6" id="KW-1185">Reference proteome</keyword>
<dbReference type="GeneTree" id="ENSGT00390000012738"/>
<dbReference type="GO" id="GO:0033314">
    <property type="term" value="P:mitotic DNA replication checkpoint signaling"/>
    <property type="evidence" value="ECO:0007669"/>
    <property type="project" value="TreeGrafter"/>
</dbReference>
<reference evidence="5 6" key="1">
    <citation type="submission" date="2019-04" db="EMBL/GenBank/DDBJ databases">
        <authorList>
            <consortium name="Wellcome Sanger Institute Data Sharing"/>
        </authorList>
    </citation>
    <scope>NUCLEOTIDE SEQUENCE [LARGE SCALE GENOMIC DNA]</scope>
</reference>
<feature type="region of interest" description="Disordered" evidence="4">
    <location>
        <begin position="871"/>
        <end position="898"/>
    </location>
</feature>
<evidence type="ECO:0000313" key="5">
    <source>
        <dbReference type="Ensembl" id="ENSSFOP00015034655.2"/>
    </source>
</evidence>
<protein>
    <submittedName>
        <fullName evidence="5">Claspin</fullName>
    </submittedName>
</protein>
<feature type="region of interest" description="Disordered" evidence="4">
    <location>
        <begin position="569"/>
        <end position="632"/>
    </location>
</feature>
<feature type="region of interest" description="Disordered" evidence="4">
    <location>
        <begin position="912"/>
        <end position="1056"/>
    </location>
</feature>
<feature type="compositionally biased region" description="Acidic residues" evidence="4">
    <location>
        <begin position="1161"/>
        <end position="1173"/>
    </location>
</feature>
<evidence type="ECO:0000313" key="6">
    <source>
        <dbReference type="Proteomes" id="UP000694397"/>
    </source>
</evidence>
<feature type="compositionally biased region" description="Basic and acidic residues" evidence="4">
    <location>
        <begin position="133"/>
        <end position="152"/>
    </location>
</feature>
<evidence type="ECO:0000256" key="3">
    <source>
        <dbReference type="ARBA" id="ARBA00023242"/>
    </source>
</evidence>
<dbReference type="Ensembl" id="ENSSFOT00015035036.2">
    <property type="protein sequence ID" value="ENSSFOP00015034655.2"/>
    <property type="gene ID" value="ENSSFOG00015022075.2"/>
</dbReference>
<dbReference type="GO" id="GO:0005634">
    <property type="term" value="C:nucleus"/>
    <property type="evidence" value="ECO:0007669"/>
    <property type="project" value="UniProtKB-SubCell"/>
</dbReference>
<feature type="region of interest" description="Disordered" evidence="4">
    <location>
        <begin position="651"/>
        <end position="695"/>
    </location>
</feature>
<feature type="compositionally biased region" description="Basic and acidic residues" evidence="4">
    <location>
        <begin position="1133"/>
        <end position="1160"/>
    </location>
</feature>
<feature type="region of interest" description="Disordered" evidence="4">
    <location>
        <begin position="1"/>
        <end position="184"/>
    </location>
</feature>
<dbReference type="PANTHER" id="PTHR14396:SF10">
    <property type="entry name" value="CLASPIN"/>
    <property type="match status" value="1"/>
</dbReference>
<dbReference type="OrthoDB" id="5859781at2759"/>
<keyword evidence="2" id="KW-0597">Phosphoprotein</keyword>
<feature type="compositionally biased region" description="Acidic residues" evidence="4">
    <location>
        <begin position="574"/>
        <end position="597"/>
    </location>
</feature>
<sequence>MNVAVLPPLESQVEEASGSAAIQATDSDSDSGMGSPQDEEAAQPSSVGDEMNGSGAEQDSDDEIIVNRKPRCRRALKDSDSEEEEGAGMAEALVLSESSEEEGGTAKDEIYHAKGKRTGHLALESNDSESDSEMEKPQFKEEAKGERSQHFRDKGRRLQTTERVKRKVKPQPEPLTSAFNDSGCLLGDSDLFDTGLDEEGIGLEEEEAESLNAIMASVKEKAKKHKPGLQDDQEEEVEHKPRCKERKAALMSKEAIRQLHSENQRLIRESSLGLPYHMPEPKSIDQFFKRRIRPQGPAMSLLKSQKYQSCLLEATSCSQLKLDKQLVSADSSSPQNGPIETVPEAADPMTSASFAEDQRTLGAGKQPASLDLTGDSFRSEPAGLQQSCSESIAPALAPNVDQSRIAEPPEQSSAIALEDREGPGTQDPVSPPVETKPRKDRLTRLRELGLDPPPVPKLHADDGAFVHLDTPHVNPALEALKERFLRQVQPVPRPQGERSVHISIVRKDSSTPSGQEELIEDTIMFSVGGVEKEVVHTKPGEKLMLLKSRLQLAMAQRRQAERERRAALHRLDNEVCEEEEEEEAEMTDNSDAEEEEDVNKLLGDEEEDGGGADNYGDQRDADPSQRNGSHALDLLNTDGTLMLFAGSSCSRTGDGVKKLEPTGHNGDVKLGEEDDSLSMAKDNSHNSSFELTGSMIPSYQPVSRTARRSVSNGAFRSPSPGFYRPSFLGSASKSSGKLSERSLSLSLPVEDSQDLYGPPSPSQAGVLGIGGHSQGRFSLEEDTQSQLLDADGFLNVGPRIQPHPHTVHCRLLLPDSLDENAMDANMGELLGLCSGGFSATGQEDTAPRADTQEEAVGELLGLCSGRFATTQDSCDRSNGTSTEVPSAAAAPGPRNKISSEMDMDQLLGLCSGRFTTPDVSPHRLSTGDPPVSTDPSPTKQLPSSALSREEHKEGEQVEEDEDCEFHLLSDVDSLSDQEGSVKDEEHEGGSGEVDEDQESVFGQCKGKKMMRMEEFVESEAELSSSDLDSGDEEEEGGSEYEEEEITEELPSDEELQDQVNKIHMKQVLDDDKRRLRLYQERYLADGDLHSDGPGRARRFRWKNMDDWFDIGGDGDDQEEEEDEEEAELSQAEVQRRKERLEREQWLREQSEAVSKKGRREEDDDDEEITEEDSQFMKLAKKLTAKKLRPREAAVAPQGKGAPVTVLFQRPSQTNVVRRGSLLNQPRTILQKLASISEGNPCAPRHSRGFLFQTLSPEKETAAAEQPRARVSKRSQPEALTPAAKRKCPEGLQKTCEPQKSIFSFLEN</sequence>
<evidence type="ECO:0000256" key="4">
    <source>
        <dbReference type="SAM" id="MobiDB-lite"/>
    </source>
</evidence>
<feature type="region of interest" description="Disordered" evidence="4">
    <location>
        <begin position="750"/>
        <end position="775"/>
    </location>
</feature>
<feature type="compositionally biased region" description="Polar residues" evidence="4">
    <location>
        <begin position="328"/>
        <end position="338"/>
    </location>
</feature>
<feature type="region of interest" description="Disordered" evidence="4">
    <location>
        <begin position="1258"/>
        <end position="1291"/>
    </location>
</feature>
<keyword evidence="3" id="KW-0539">Nucleus</keyword>
<feature type="region of interest" description="Disordered" evidence="4">
    <location>
        <begin position="327"/>
        <end position="441"/>
    </location>
</feature>
<dbReference type="GO" id="GO:0007095">
    <property type="term" value="P:mitotic G2 DNA damage checkpoint signaling"/>
    <property type="evidence" value="ECO:0007669"/>
    <property type="project" value="TreeGrafter"/>
</dbReference>
<gene>
    <name evidence="5" type="primary">CLSPN</name>
</gene>
<feature type="compositionally biased region" description="Acidic residues" evidence="4">
    <location>
        <begin position="1108"/>
        <end position="1127"/>
    </location>
</feature>
<name>A0A8C9SN92_SCLFO</name>
<organism evidence="5 6">
    <name type="scientific">Scleropages formosus</name>
    <name type="common">Asian bonytongue</name>
    <name type="synonym">Osteoglossum formosum</name>
    <dbReference type="NCBI Taxonomy" id="113540"/>
    <lineage>
        <taxon>Eukaryota</taxon>
        <taxon>Metazoa</taxon>
        <taxon>Chordata</taxon>
        <taxon>Craniata</taxon>
        <taxon>Vertebrata</taxon>
        <taxon>Euteleostomi</taxon>
        <taxon>Actinopterygii</taxon>
        <taxon>Neopterygii</taxon>
        <taxon>Teleostei</taxon>
        <taxon>Osteoglossocephala</taxon>
        <taxon>Osteoglossomorpha</taxon>
        <taxon>Osteoglossiformes</taxon>
        <taxon>Osteoglossidae</taxon>
        <taxon>Scleropages</taxon>
    </lineage>
</organism>
<feature type="compositionally biased region" description="Polar residues" evidence="4">
    <location>
        <begin position="685"/>
        <end position="695"/>
    </location>
</feature>
<dbReference type="PANTHER" id="PTHR14396">
    <property type="entry name" value="CLASPIN"/>
    <property type="match status" value="1"/>
</dbReference>
<dbReference type="GeneID" id="108931847"/>
<dbReference type="InterPro" id="IPR024146">
    <property type="entry name" value="Claspin"/>
</dbReference>
<evidence type="ECO:0000256" key="2">
    <source>
        <dbReference type="ARBA" id="ARBA00022553"/>
    </source>
</evidence>
<feature type="compositionally biased region" description="Acidic residues" evidence="4">
    <location>
        <begin position="1028"/>
        <end position="1056"/>
    </location>
</feature>
<reference evidence="5" key="3">
    <citation type="submission" date="2025-09" db="UniProtKB">
        <authorList>
            <consortium name="Ensembl"/>
        </authorList>
    </citation>
    <scope>IDENTIFICATION</scope>
</reference>
<feature type="compositionally biased region" description="Basic and acidic residues" evidence="4">
    <location>
        <begin position="654"/>
        <end position="671"/>
    </location>
</feature>
<dbReference type="GO" id="GO:0010997">
    <property type="term" value="F:anaphase-promoting complex binding"/>
    <property type="evidence" value="ECO:0007669"/>
    <property type="project" value="TreeGrafter"/>
</dbReference>
<feature type="compositionally biased region" description="Basic and acidic residues" evidence="4">
    <location>
        <begin position="979"/>
        <end position="989"/>
    </location>
</feature>
<dbReference type="Proteomes" id="UP000694397">
    <property type="component" value="Chromosome 23"/>
</dbReference>
<reference evidence="5" key="2">
    <citation type="submission" date="2025-08" db="UniProtKB">
        <authorList>
            <consortium name="Ensembl"/>
        </authorList>
    </citation>
    <scope>IDENTIFICATION</scope>
</reference>
<comment type="subcellular location">
    <subcellularLocation>
        <location evidence="1">Nucleus</location>
    </subcellularLocation>
</comment>
<feature type="compositionally biased region" description="Polar residues" evidence="4">
    <location>
        <begin position="871"/>
        <end position="884"/>
    </location>
</feature>
<feature type="region of interest" description="Disordered" evidence="4">
    <location>
        <begin position="1108"/>
        <end position="1174"/>
    </location>
</feature>
<feature type="compositionally biased region" description="Polar residues" evidence="4">
    <location>
        <begin position="20"/>
        <end position="34"/>
    </location>
</feature>
<accession>A0A8C9SN92</accession>
<proteinExistence type="predicted"/>
<dbReference type="RefSeq" id="XP_018603408.2">
    <property type="nucleotide sequence ID" value="XM_018747892.2"/>
</dbReference>
<evidence type="ECO:0000256" key="1">
    <source>
        <dbReference type="ARBA" id="ARBA00004123"/>
    </source>
</evidence>
<feature type="region of interest" description="Disordered" evidence="4">
    <location>
        <begin position="222"/>
        <end position="243"/>
    </location>
</feature>
<feature type="compositionally biased region" description="Polar residues" evidence="4">
    <location>
        <begin position="933"/>
        <end position="946"/>
    </location>
</feature>